<organism evidence="1 2">
    <name type="scientific">Caulobacter flavus</name>
    <dbReference type="NCBI Taxonomy" id="1679497"/>
    <lineage>
        <taxon>Bacteria</taxon>
        <taxon>Pseudomonadati</taxon>
        <taxon>Pseudomonadota</taxon>
        <taxon>Alphaproteobacteria</taxon>
        <taxon>Caulobacterales</taxon>
        <taxon>Caulobacteraceae</taxon>
        <taxon>Caulobacter</taxon>
    </lineage>
</organism>
<protein>
    <submittedName>
        <fullName evidence="1">Uncharacterized protein</fullName>
    </submittedName>
</protein>
<accession>A0A2N5CMQ2</accession>
<dbReference type="EMBL" id="PJRQ01000045">
    <property type="protein sequence ID" value="PLR07409.1"/>
    <property type="molecule type" value="Genomic_DNA"/>
</dbReference>
<proteinExistence type="predicted"/>
<dbReference type="AlphaFoldDB" id="A0A2N5CMQ2"/>
<evidence type="ECO:0000313" key="1">
    <source>
        <dbReference type="EMBL" id="PLR07409.1"/>
    </source>
</evidence>
<dbReference type="Proteomes" id="UP000234483">
    <property type="component" value="Unassembled WGS sequence"/>
</dbReference>
<comment type="caution">
    <text evidence="1">The sequence shown here is derived from an EMBL/GenBank/DDBJ whole genome shotgun (WGS) entry which is preliminary data.</text>
</comment>
<gene>
    <name evidence="1" type="ORF">CFHF_22515</name>
</gene>
<evidence type="ECO:0000313" key="2">
    <source>
        <dbReference type="Proteomes" id="UP000234483"/>
    </source>
</evidence>
<reference evidence="1 2" key="1">
    <citation type="submission" date="2017-12" db="EMBL/GenBank/DDBJ databases">
        <title>The genome sequence of Caulobacter flavus CGMCC1 15093.</title>
        <authorList>
            <person name="Gao J."/>
            <person name="Mao X."/>
            <person name="Sun J."/>
        </authorList>
    </citation>
    <scope>NUCLEOTIDE SEQUENCE [LARGE SCALE GENOMIC DNA]</scope>
    <source>
        <strain evidence="1 2">CGMCC1 15093</strain>
    </source>
</reference>
<name>A0A2N5CMQ2_9CAUL</name>
<dbReference type="RefSeq" id="WP_145998481.1">
    <property type="nucleotide sequence ID" value="NZ_CP026100.1"/>
</dbReference>
<sequence>MNGIRLEIARVLAAKASRGSRATYQQVGEAIGWGHPNGRGLGVHLDAILHMLADRGLPPLTTILVRKGQRHPPDDAMAYIRKVLGDIDIEAAQNEVFDFDWRLVDDLAPRPDDLPSGREAWLTSFWGFNPDRWGCIGFSDEAKRNRFLRETKPGVLVAIYVTKNKGSADERGKVIGVMEISHEACHAQQFISGDAWARKENDPESRGKWLFALRATRAWRIAPEDWRPVAELLPETYGSADPQFIGAAGVAITTSEIDKLLEQEAYETPVYGSTGSIDASIMTLETAITPSRAIPPSAEPYVVGESDGPKHLYILKLEGEIASYLGRAGAAVDGKWIIKVGFSKSPLTRRDQIQSAYPRGSFRWEVLKPQDTSLPPPYSNAAIAIAGEDMMKKRLVDENAEALGGEFFLADEWLVHSTWAAGRAEADNAEKNFQITETREDQRS</sequence>